<evidence type="ECO:0000313" key="4">
    <source>
        <dbReference type="Proteomes" id="UP000579605"/>
    </source>
</evidence>
<feature type="region of interest" description="Disordered" evidence="2">
    <location>
        <begin position="45"/>
        <end position="74"/>
    </location>
</feature>
<comment type="caution">
    <text evidence="3">The sequence shown here is derived from an EMBL/GenBank/DDBJ whole genome shotgun (WGS) entry which is preliminary data.</text>
</comment>
<organism evidence="3 4">
    <name type="scientific">Actinopolymorpha rutila</name>
    <dbReference type="NCBI Taxonomy" id="446787"/>
    <lineage>
        <taxon>Bacteria</taxon>
        <taxon>Bacillati</taxon>
        <taxon>Actinomycetota</taxon>
        <taxon>Actinomycetes</taxon>
        <taxon>Propionibacteriales</taxon>
        <taxon>Actinopolymorphaceae</taxon>
        <taxon>Actinopolymorpha</taxon>
    </lineage>
</organism>
<sequence length="603" mass="66764">MVESPGQTPADGAGATISRRKLLGAAGFLGVAALPGAGVLAGCSGGTKSSGSGSGSGAVKDSLAIPGGPKTTPRGDILYPSGYVGPRAATKGPVTKGGKKVTLKVVVQQSPEAGNWTNNAFTKWYEEQTHVHIDWQVVASGDDTMTKVNAMIASGDLPDAFMSIPFTPSQLYVYGQQGLFIDQKQILKTYCPETQRVFKDYPETEKLLTAPDGNIYSSPYVNDCYHCKYSPSVWLYRPWLDKLGLKEPETTDDFVKVLQAFKTRNPNGKGDVIPMSGSSGDLMSDYFMGSFLYNPGDPWLFLNNGKVDIAVNKPEWREGWRYIRSLVKQGLIDERAFTQTSEQLQRQGNKSGPPTMGVVRGYYWASFMNINDDDPKASFRDYHSMAPLQGPGGVRVSAWNYYNWLGVTNFVITKSCKNPAVAAMWADSQKELGNMLRAYSGVEGKDWRYAKKGEKGIDGNQALWTTQGTWPPPNGQWWAQMGVDYRSMDFRNGELVDPKAPTFEKQFYDDTKNAYYPHRVDKKKQLPPLSLDNDQAAVVADSNVPITNKVKQMESQFCLGKSDIDDDKQWNAYVEEIKKIGVERYLQAYQDAYDAWTKATEGK</sequence>
<dbReference type="InterPro" id="IPR050490">
    <property type="entry name" value="Bact_solute-bd_prot1"/>
</dbReference>
<dbReference type="Proteomes" id="UP000579605">
    <property type="component" value="Unassembled WGS sequence"/>
</dbReference>
<dbReference type="RefSeq" id="WP_179787613.1">
    <property type="nucleotide sequence ID" value="NZ_BAAARR010000010.1"/>
</dbReference>
<protein>
    <submittedName>
        <fullName evidence="3">Putative aldouronate transport system substrate-binding protein</fullName>
    </submittedName>
</protein>
<dbReference type="InterPro" id="IPR006311">
    <property type="entry name" value="TAT_signal"/>
</dbReference>
<name>A0A852ZLA5_9ACTN</name>
<dbReference type="PANTHER" id="PTHR43649">
    <property type="entry name" value="ARABINOSE-BINDING PROTEIN-RELATED"/>
    <property type="match status" value="1"/>
</dbReference>
<dbReference type="AlphaFoldDB" id="A0A852ZLA5"/>
<dbReference type="SUPFAM" id="SSF53850">
    <property type="entry name" value="Periplasmic binding protein-like II"/>
    <property type="match status" value="1"/>
</dbReference>
<reference evidence="3 4" key="1">
    <citation type="submission" date="2020-07" db="EMBL/GenBank/DDBJ databases">
        <title>Sequencing the genomes of 1000 actinobacteria strains.</title>
        <authorList>
            <person name="Klenk H.-P."/>
        </authorList>
    </citation>
    <scope>NUCLEOTIDE SEQUENCE [LARGE SCALE GENOMIC DNA]</scope>
    <source>
        <strain evidence="3 4">DSM 18448</strain>
    </source>
</reference>
<dbReference type="PROSITE" id="PS51318">
    <property type="entry name" value="TAT"/>
    <property type="match status" value="1"/>
</dbReference>
<accession>A0A852ZLA5</accession>
<evidence type="ECO:0000256" key="2">
    <source>
        <dbReference type="SAM" id="MobiDB-lite"/>
    </source>
</evidence>
<gene>
    <name evidence="3" type="ORF">F4554_002618</name>
</gene>
<evidence type="ECO:0000313" key="3">
    <source>
        <dbReference type="EMBL" id="NYH89980.1"/>
    </source>
</evidence>
<dbReference type="EMBL" id="JACBZH010000001">
    <property type="protein sequence ID" value="NYH89980.1"/>
    <property type="molecule type" value="Genomic_DNA"/>
</dbReference>
<proteinExistence type="predicted"/>
<dbReference type="Gene3D" id="3.40.190.10">
    <property type="entry name" value="Periplasmic binding protein-like II"/>
    <property type="match status" value="2"/>
</dbReference>
<evidence type="ECO:0000256" key="1">
    <source>
        <dbReference type="ARBA" id="ARBA00022729"/>
    </source>
</evidence>
<keyword evidence="1" id="KW-0732">Signal</keyword>
<dbReference type="PANTHER" id="PTHR43649:SF33">
    <property type="entry name" value="POLYGALACTURONAN_RHAMNOGALACTURONAN-BINDING PROTEIN YTCQ"/>
    <property type="match status" value="1"/>
</dbReference>
<keyword evidence="4" id="KW-1185">Reference proteome</keyword>